<name>A0ACA9Y3V8_9ASCO</name>
<comment type="caution">
    <text evidence="1">The sequence shown here is derived from an EMBL/GenBank/DDBJ whole genome shotgun (WGS) entry which is preliminary data.</text>
</comment>
<accession>A0ACA9Y3V8</accession>
<evidence type="ECO:0000313" key="1">
    <source>
        <dbReference type="EMBL" id="CAH6719610.1"/>
    </source>
</evidence>
<reference evidence="1" key="1">
    <citation type="submission" date="2022-06" db="EMBL/GenBank/DDBJ databases">
        <authorList>
            <person name="Legras J.-L."/>
            <person name="Devillers H."/>
            <person name="Grondin C."/>
        </authorList>
    </citation>
    <scope>NUCLEOTIDE SEQUENCE</scope>
    <source>
        <strain evidence="1">CLIB 1444</strain>
    </source>
</reference>
<dbReference type="Proteomes" id="UP001152531">
    <property type="component" value="Unassembled WGS sequence"/>
</dbReference>
<evidence type="ECO:0000313" key="2">
    <source>
        <dbReference type="Proteomes" id="UP001152531"/>
    </source>
</evidence>
<keyword evidence="2" id="KW-1185">Reference proteome</keyword>
<gene>
    <name evidence="1" type="ORF">CLIB1444_02S12530</name>
</gene>
<protein>
    <submittedName>
        <fullName evidence="1">Uncharacterized protein</fullName>
    </submittedName>
</protein>
<sequence length="248" mass="28140">MKFQLWITILLIKLVASYETSQTSGKVRTSKIIEKQSPKKQVQSVEEVDFNQHDVTYVLTPNRYMVHKSLLDGRATQKVKGDDWYEFEFDFDKTIIGPPIGFVSMDRGNTDGTIKLTRSKNLGLAFSITSPSYSSTFLSFFTLSRAYSLDIAASVSISAQASCSVPSGKIGGLYVFEPQDVYDIKTTIWKKGKHGYQPFDEGFKQKTLVRTFQDSKFVCTVDEKYIEDIENDIFISNQGELLDYAKFI</sequence>
<dbReference type="EMBL" id="CALSDN010000002">
    <property type="protein sequence ID" value="CAH6719610.1"/>
    <property type="molecule type" value="Genomic_DNA"/>
</dbReference>
<organism evidence="1 2">
    <name type="scientific">[Candida] jaroonii</name>
    <dbReference type="NCBI Taxonomy" id="467808"/>
    <lineage>
        <taxon>Eukaryota</taxon>
        <taxon>Fungi</taxon>
        <taxon>Dikarya</taxon>
        <taxon>Ascomycota</taxon>
        <taxon>Saccharomycotina</taxon>
        <taxon>Pichiomycetes</taxon>
        <taxon>Debaryomycetaceae</taxon>
        <taxon>Yamadazyma</taxon>
    </lineage>
</organism>
<proteinExistence type="predicted"/>